<dbReference type="Proteomes" id="UP000317093">
    <property type="component" value="Chromosome"/>
</dbReference>
<proteinExistence type="predicted"/>
<sequence length="137" mass="15350">MTQLQPAQTHYSHWLRHRALATLRGTWRLSSSLVDGEPVDDDQIGGNLLMVSGTRMIRTLGDEYLQADFSLNAMQLPALIDFTATRENTVVGQFHGVAEITRDRLALCYVPVGIAVRPLELASPRGSNHVLERWIRV</sequence>
<organism evidence="1 2">
    <name type="scientific">Kolteria novifilia</name>
    <dbReference type="NCBI Taxonomy" id="2527975"/>
    <lineage>
        <taxon>Bacteria</taxon>
        <taxon>Pseudomonadati</taxon>
        <taxon>Planctomycetota</taxon>
        <taxon>Planctomycetia</taxon>
        <taxon>Kolteriales</taxon>
        <taxon>Kolteriaceae</taxon>
        <taxon>Kolteria</taxon>
    </lineage>
</organism>
<dbReference type="RefSeq" id="WP_145260117.1">
    <property type="nucleotide sequence ID" value="NZ_CP036279.1"/>
</dbReference>
<evidence type="ECO:0008006" key="3">
    <source>
        <dbReference type="Google" id="ProtNLM"/>
    </source>
</evidence>
<dbReference type="AlphaFoldDB" id="A0A518B7R1"/>
<dbReference type="KEGG" id="knv:Pan216_38660"/>
<protein>
    <recommendedName>
        <fullName evidence="3">Lipocalin-like domain-containing protein</fullName>
    </recommendedName>
</protein>
<gene>
    <name evidence="1" type="ORF">Pan216_38660</name>
</gene>
<evidence type="ECO:0000313" key="1">
    <source>
        <dbReference type="EMBL" id="QDU62992.1"/>
    </source>
</evidence>
<evidence type="ECO:0000313" key="2">
    <source>
        <dbReference type="Proteomes" id="UP000317093"/>
    </source>
</evidence>
<keyword evidence="2" id="KW-1185">Reference proteome</keyword>
<reference evidence="1 2" key="1">
    <citation type="submission" date="2019-02" db="EMBL/GenBank/DDBJ databases">
        <title>Deep-cultivation of Planctomycetes and their phenomic and genomic characterization uncovers novel biology.</title>
        <authorList>
            <person name="Wiegand S."/>
            <person name="Jogler M."/>
            <person name="Boedeker C."/>
            <person name="Pinto D."/>
            <person name="Vollmers J."/>
            <person name="Rivas-Marin E."/>
            <person name="Kohn T."/>
            <person name="Peeters S.H."/>
            <person name="Heuer A."/>
            <person name="Rast P."/>
            <person name="Oberbeckmann S."/>
            <person name="Bunk B."/>
            <person name="Jeske O."/>
            <person name="Meyerdierks A."/>
            <person name="Storesund J.E."/>
            <person name="Kallscheuer N."/>
            <person name="Luecker S."/>
            <person name="Lage O.M."/>
            <person name="Pohl T."/>
            <person name="Merkel B.J."/>
            <person name="Hornburger P."/>
            <person name="Mueller R.-W."/>
            <person name="Bruemmer F."/>
            <person name="Labrenz M."/>
            <person name="Spormann A.M."/>
            <person name="Op den Camp H."/>
            <person name="Overmann J."/>
            <person name="Amann R."/>
            <person name="Jetten M.S.M."/>
            <person name="Mascher T."/>
            <person name="Medema M.H."/>
            <person name="Devos D.P."/>
            <person name="Kaster A.-K."/>
            <person name="Ovreas L."/>
            <person name="Rohde M."/>
            <person name="Galperin M.Y."/>
            <person name="Jogler C."/>
        </authorList>
    </citation>
    <scope>NUCLEOTIDE SEQUENCE [LARGE SCALE GENOMIC DNA]</scope>
    <source>
        <strain evidence="1 2">Pan216</strain>
    </source>
</reference>
<name>A0A518B7R1_9BACT</name>
<dbReference type="EMBL" id="CP036279">
    <property type="protein sequence ID" value="QDU62992.1"/>
    <property type="molecule type" value="Genomic_DNA"/>
</dbReference>
<accession>A0A518B7R1</accession>